<dbReference type="InterPro" id="IPR036691">
    <property type="entry name" value="Endo/exonu/phosph_ase_sf"/>
</dbReference>
<dbReference type="RefSeq" id="WP_104423191.1">
    <property type="nucleotide sequence ID" value="NZ_PTIY01000004.1"/>
</dbReference>
<dbReference type="EMBL" id="PTIY01000004">
    <property type="protein sequence ID" value="PPK72403.1"/>
    <property type="molecule type" value="Genomic_DNA"/>
</dbReference>
<protein>
    <recommendedName>
        <fullName evidence="3">Endonuclease/exonuclease/phosphatase domain-containing protein</fullName>
    </recommendedName>
</protein>
<dbReference type="Proteomes" id="UP000238071">
    <property type="component" value="Unassembled WGS sequence"/>
</dbReference>
<proteinExistence type="predicted"/>
<name>A0A2S6H4N4_9GAMM</name>
<sequence length="468" mass="50393">MPRCKVIIWNVECFGNFNNLKKGPLGSNRIQGTLWAIAQVILAYQADVVVMQEFRAAGAVFLPGLQTYLDAGVPGTTWNFDYLPGSIRDTVAPALNAVTNIADLDYISTGNSEGYAVFWKGTIPLLPFISPVPSPDVKMSHGMNGVPANQGYINLITESHAYTEVDNAPLPIQLINPPVPPNIPAGFPKPNSDVVGMTSTKRTRSHASVTYRREILQWKDVRRPCIIKISATTSSTGFIPIIAHHGPNGGMAPLYSVIAASLSPYFFGDGGAGAVLPVIYGGDLNTTTQNELYWSEQNLNWFNLASATGTYSTAPNTNLIRYGFTRSQTQYEYPAYAAGVGLITTGNNYESPRDILYHRDLTNVTPTGVIDVLADLQNAVSGLSIALFTPPVVANPLLTSLNQILADQVAGINSGYWLPDAIKNDAAVLANLSVPFTAAGACPNILTAAILYRCFITDHLPLAIEFDI</sequence>
<reference evidence="1 2" key="1">
    <citation type="submission" date="2018-02" db="EMBL/GenBank/DDBJ databases">
        <title>Subsurface microbial communities from deep shales in Ohio and West Virginia, USA.</title>
        <authorList>
            <person name="Wrighton K."/>
        </authorList>
    </citation>
    <scope>NUCLEOTIDE SEQUENCE [LARGE SCALE GENOMIC DNA]</scope>
    <source>
        <strain evidence="1 2">OWC-G53F</strain>
    </source>
</reference>
<organism evidence="1 2">
    <name type="scientific">Methylobacter tundripaludum</name>
    <dbReference type="NCBI Taxonomy" id="173365"/>
    <lineage>
        <taxon>Bacteria</taxon>
        <taxon>Pseudomonadati</taxon>
        <taxon>Pseudomonadota</taxon>
        <taxon>Gammaproteobacteria</taxon>
        <taxon>Methylococcales</taxon>
        <taxon>Methylococcaceae</taxon>
        <taxon>Methylobacter</taxon>
    </lineage>
</organism>
<keyword evidence="2" id="KW-1185">Reference proteome</keyword>
<dbReference type="OrthoDB" id="9898480at2"/>
<dbReference type="SUPFAM" id="SSF56219">
    <property type="entry name" value="DNase I-like"/>
    <property type="match status" value="1"/>
</dbReference>
<comment type="caution">
    <text evidence="1">The sequence shown here is derived from an EMBL/GenBank/DDBJ whole genome shotgun (WGS) entry which is preliminary data.</text>
</comment>
<evidence type="ECO:0000313" key="1">
    <source>
        <dbReference type="EMBL" id="PPK72403.1"/>
    </source>
</evidence>
<accession>A0A2S6H4N4</accession>
<gene>
    <name evidence="1" type="ORF">B0F88_104197</name>
</gene>
<evidence type="ECO:0008006" key="3">
    <source>
        <dbReference type="Google" id="ProtNLM"/>
    </source>
</evidence>
<dbReference type="AlphaFoldDB" id="A0A2S6H4N4"/>
<evidence type="ECO:0000313" key="2">
    <source>
        <dbReference type="Proteomes" id="UP000238071"/>
    </source>
</evidence>